<dbReference type="Pfam" id="PF00550">
    <property type="entry name" value="PP-binding"/>
    <property type="match status" value="1"/>
</dbReference>
<feature type="compositionally biased region" description="Basic residues" evidence="3">
    <location>
        <begin position="215"/>
        <end position="224"/>
    </location>
</feature>
<dbReference type="InterPro" id="IPR008278">
    <property type="entry name" value="4-PPantetheinyl_Trfase_dom"/>
</dbReference>
<dbReference type="RefSeq" id="WP_216344603.1">
    <property type="nucleotide sequence ID" value="NZ_JAHLEM010000330.1"/>
</dbReference>
<evidence type="ECO:0000256" key="3">
    <source>
        <dbReference type="SAM" id="MobiDB-lite"/>
    </source>
</evidence>
<feature type="non-terminal residue" evidence="5">
    <location>
        <position position="1"/>
    </location>
</feature>
<protein>
    <submittedName>
        <fullName evidence="5">4'-phosphopantetheinyl transferase superfamily protein</fullName>
    </submittedName>
</protein>
<dbReference type="InterPro" id="IPR009081">
    <property type="entry name" value="PP-bd_ACP"/>
</dbReference>
<evidence type="ECO:0000256" key="2">
    <source>
        <dbReference type="ARBA" id="ARBA00022553"/>
    </source>
</evidence>
<sequence>LLRTVLARRLALPPARVPLVARCPGCGAAGHGPVRLADAVDGAAGWTLSIAHSGILVAVAVGHRTGAPGVDVETAERAKDIEALAPRLLGPGHRERLALLPAPAKRAALLRIWTGAESYAKATGTGLGHALARVRTTVGAEGQVCVDAPDEPADWSVRAVQAHAPATRRPSRPGTAPAYSSTRAADRAPALLSVDGPGEGQPMNPMDRPTASVRRGTRRGRRMRHTDDNPATPADGAPAAPDDALEILVRARLAERVGTALSRDIGREEAFHDLGIDSLDIVTVLADLERECDVERITDGELWDIADSVGALVRHLSAHGRLPGEAL</sequence>
<name>A0ABS6CL74_9ACTN</name>
<keyword evidence="6" id="KW-1185">Reference proteome</keyword>
<dbReference type="Pfam" id="PF01648">
    <property type="entry name" value="ACPS"/>
    <property type="match status" value="1"/>
</dbReference>
<feature type="domain" description="Carrier" evidence="4">
    <location>
        <begin position="243"/>
        <end position="320"/>
    </location>
</feature>
<dbReference type="GO" id="GO:0016740">
    <property type="term" value="F:transferase activity"/>
    <property type="evidence" value="ECO:0007669"/>
    <property type="project" value="UniProtKB-KW"/>
</dbReference>
<comment type="caution">
    <text evidence="5">The sequence shown here is derived from an EMBL/GenBank/DDBJ whole genome shotgun (WGS) entry which is preliminary data.</text>
</comment>
<reference evidence="5 6" key="1">
    <citation type="submission" date="2021-06" db="EMBL/GenBank/DDBJ databases">
        <authorList>
            <person name="Pan X."/>
        </authorList>
    </citation>
    <scope>NUCLEOTIDE SEQUENCE [LARGE SCALE GENOMIC DNA]</scope>
    <source>
        <strain evidence="5 6">4503</strain>
    </source>
</reference>
<dbReference type="PROSITE" id="PS00012">
    <property type="entry name" value="PHOSPHOPANTETHEINE"/>
    <property type="match status" value="1"/>
</dbReference>
<accession>A0ABS6CL74</accession>
<dbReference type="PROSITE" id="PS50075">
    <property type="entry name" value="CARRIER"/>
    <property type="match status" value="1"/>
</dbReference>
<keyword evidence="1" id="KW-0596">Phosphopantetheine</keyword>
<keyword evidence="5" id="KW-0808">Transferase</keyword>
<proteinExistence type="predicted"/>
<dbReference type="InterPro" id="IPR006162">
    <property type="entry name" value="Ppantetheine_attach_site"/>
</dbReference>
<keyword evidence="2" id="KW-0597">Phosphoprotein</keyword>
<feature type="region of interest" description="Disordered" evidence="3">
    <location>
        <begin position="161"/>
        <end position="240"/>
    </location>
</feature>
<evidence type="ECO:0000313" key="6">
    <source>
        <dbReference type="Proteomes" id="UP000720508"/>
    </source>
</evidence>
<evidence type="ECO:0000256" key="1">
    <source>
        <dbReference type="ARBA" id="ARBA00022450"/>
    </source>
</evidence>
<gene>
    <name evidence="5" type="ORF">KN815_27500</name>
</gene>
<dbReference type="Proteomes" id="UP000720508">
    <property type="component" value="Unassembled WGS sequence"/>
</dbReference>
<organism evidence="5 6">
    <name type="scientific">Streptomyces niphimycinicus</name>
    <dbReference type="NCBI Taxonomy" id="2842201"/>
    <lineage>
        <taxon>Bacteria</taxon>
        <taxon>Bacillati</taxon>
        <taxon>Actinomycetota</taxon>
        <taxon>Actinomycetes</taxon>
        <taxon>Kitasatosporales</taxon>
        <taxon>Streptomycetaceae</taxon>
        <taxon>Streptomyces</taxon>
    </lineage>
</organism>
<dbReference type="EMBL" id="JAHLEM010000330">
    <property type="protein sequence ID" value="MBU3867668.1"/>
    <property type="molecule type" value="Genomic_DNA"/>
</dbReference>
<evidence type="ECO:0000259" key="4">
    <source>
        <dbReference type="PROSITE" id="PS50075"/>
    </source>
</evidence>
<feature type="compositionally biased region" description="Low complexity" evidence="3">
    <location>
        <begin position="229"/>
        <end position="240"/>
    </location>
</feature>
<evidence type="ECO:0000313" key="5">
    <source>
        <dbReference type="EMBL" id="MBU3867668.1"/>
    </source>
</evidence>